<evidence type="ECO:0000313" key="2">
    <source>
        <dbReference type="Proteomes" id="UP001342826"/>
    </source>
</evidence>
<dbReference type="EMBL" id="JARTFS010000016">
    <property type="protein sequence ID" value="MED4403420.1"/>
    <property type="molecule type" value="Genomic_DNA"/>
</dbReference>
<dbReference type="Proteomes" id="UP001342826">
    <property type="component" value="Unassembled WGS sequence"/>
</dbReference>
<sequence>MNKNTSYPPDYSSVPQDNLILEHYGINELNFESVKNYRSKFLESKPDHPWNGLEMKEFLYKIGAWGKVRNTNKEGLTLAGLLMFSEERVITEVLPQYFLEYRESLEEVEYENWSERFTSQDGTWSGNVFDFYFKTSADLNRNINEDAKRSGLLYEVLINTLVHADYEGEGGIVIEKEKNLFRFSNPGLFRISVEQALEGNISNLRNPNLFKMFLLLGLCKRTGSGLKEIDTTWKEYGELNITQLAESERSILTLYVKLCPFDKDMRMEEEESAMENFGDLEDSLNSDDNSCNNEINSMNKDLDSYNSEESSYNNDNNSMNKEFYSGNIEVNSLNIGDNSYNRKKGYQVEFSNSDNKEMESIGDGVVNREINYSEKDEQDIDISVPSAENVEKELWEISELARRKKRLSPSVMEEIILRLCARKTLMLRELADLLERTPDGLRNNYLAKLLDKGQIRLKYPDQINHPRQAYIFVGKEQS</sequence>
<dbReference type="Gene3D" id="3.30.565.60">
    <property type="match status" value="1"/>
</dbReference>
<keyword evidence="2" id="KW-1185">Reference proteome</keyword>
<protein>
    <submittedName>
        <fullName evidence="1">Transcriptional regulator</fullName>
    </submittedName>
</protein>
<name>A0ABU6P2W8_9BACI</name>
<proteinExistence type="predicted"/>
<reference evidence="1 2" key="1">
    <citation type="submission" date="2023-03" db="EMBL/GenBank/DDBJ databases">
        <title>Bacillus Genome Sequencing.</title>
        <authorList>
            <person name="Dunlap C."/>
        </authorList>
    </citation>
    <scope>NUCLEOTIDE SEQUENCE [LARGE SCALE GENOMIC DNA]</scope>
    <source>
        <strain evidence="1 2">NRS-1717</strain>
    </source>
</reference>
<evidence type="ECO:0000313" key="1">
    <source>
        <dbReference type="EMBL" id="MED4403420.1"/>
    </source>
</evidence>
<dbReference type="PANTHER" id="PTHR30595:SF6">
    <property type="entry name" value="SCHLAFEN ALBA-2 DOMAIN-CONTAINING PROTEIN"/>
    <property type="match status" value="1"/>
</dbReference>
<dbReference type="InterPro" id="IPR038475">
    <property type="entry name" value="RecG_C_sf"/>
</dbReference>
<dbReference type="Pfam" id="PF13749">
    <property type="entry name" value="HATPase_c_4"/>
    <property type="match status" value="1"/>
</dbReference>
<organism evidence="1 2">
    <name type="scientific">Metabacillus fastidiosus</name>
    <dbReference type="NCBI Taxonomy" id="1458"/>
    <lineage>
        <taxon>Bacteria</taxon>
        <taxon>Bacillati</taxon>
        <taxon>Bacillota</taxon>
        <taxon>Bacilli</taxon>
        <taxon>Bacillales</taxon>
        <taxon>Bacillaceae</taxon>
        <taxon>Metabacillus</taxon>
    </lineage>
</organism>
<comment type="caution">
    <text evidence="1">The sequence shown here is derived from an EMBL/GenBank/DDBJ whole genome shotgun (WGS) entry which is preliminary data.</text>
</comment>
<gene>
    <name evidence="1" type="ORF">P9271_19105</name>
</gene>
<dbReference type="PANTHER" id="PTHR30595">
    <property type="entry name" value="GLPR-RELATED TRANSCRIPTIONAL REPRESSOR"/>
    <property type="match status" value="1"/>
</dbReference>
<accession>A0ABU6P2W8</accession>
<dbReference type="RefSeq" id="WP_328015742.1">
    <property type="nucleotide sequence ID" value="NZ_JARTFS010000016.1"/>
</dbReference>